<dbReference type="Pfam" id="PF22942">
    <property type="entry name" value="DUF7025"/>
    <property type="match status" value="1"/>
</dbReference>
<feature type="compositionally biased region" description="Basic and acidic residues" evidence="1">
    <location>
        <begin position="13"/>
        <end position="34"/>
    </location>
</feature>
<dbReference type="Proteomes" id="UP001140502">
    <property type="component" value="Unassembled WGS sequence"/>
</dbReference>
<proteinExistence type="predicted"/>
<dbReference type="InterPro" id="IPR054289">
    <property type="entry name" value="DUF7025"/>
</dbReference>
<feature type="region of interest" description="Disordered" evidence="1">
    <location>
        <begin position="1"/>
        <end position="40"/>
    </location>
</feature>
<feature type="domain" description="DUF7025" evidence="2">
    <location>
        <begin position="188"/>
        <end position="282"/>
    </location>
</feature>
<dbReference type="SUPFAM" id="SSF52540">
    <property type="entry name" value="P-loop containing nucleoside triphosphate hydrolases"/>
    <property type="match status" value="1"/>
</dbReference>
<reference evidence="3" key="1">
    <citation type="submission" date="2022-10" db="EMBL/GenBank/DDBJ databases">
        <title>Tapping the CABI collections for fungal endophytes: first genome assemblies for Collariella, Neodidymelliopsis, Ascochyta clinopodiicola, Didymella pomorum, Didymosphaeria variabile, Neocosmospora piperis and Neocucurbitaria cava.</title>
        <authorList>
            <person name="Hill R."/>
        </authorList>
    </citation>
    <scope>NUCLEOTIDE SEQUENCE</scope>
    <source>
        <strain evidence="3">IMI 366586</strain>
    </source>
</reference>
<dbReference type="AlphaFoldDB" id="A0A9W9BPM0"/>
<protein>
    <recommendedName>
        <fullName evidence="2">DUF7025 domain-containing protein</fullName>
    </recommendedName>
</protein>
<dbReference type="PANTHER" id="PTHR46411">
    <property type="entry name" value="FAMILY ATPASE, PUTATIVE-RELATED"/>
    <property type="match status" value="1"/>
</dbReference>
<evidence type="ECO:0000313" key="3">
    <source>
        <dbReference type="EMBL" id="KAJ4322672.1"/>
    </source>
</evidence>
<evidence type="ECO:0000259" key="2">
    <source>
        <dbReference type="Pfam" id="PF22942"/>
    </source>
</evidence>
<accession>A0A9W9BPM0</accession>
<name>A0A9W9BPM0_9HYPO</name>
<comment type="caution">
    <text evidence="3">The sequence shown here is derived from an EMBL/GenBank/DDBJ whole genome shotgun (WGS) entry which is preliminary data.</text>
</comment>
<sequence length="482" mass="54813">MPSSATAEAYSKILDEQDTPQKDEVAQKTEDRKPHSVGFEDISEIWDPLVDDSSDSDNEVIKTRHLRSRPRHKRADKKFGDISLLLRRKFAQHVEGLREKGRRLEVQSTQLQAELRHLLQDVSGDMNWDEDPIKICQPYQVLFHGRERIAAIVNHNGNDEKTQELHLVHDFIHREEGLKTTLKRYSQCVPHGQISFDLLWTIYMPTKILVSTFEGTLECYRCIRVSDLITTPTGEESYHITLESINFNGSQVGKTMCTTTLTGFKGVRNISSLPLTPLDGHPQEVDIRALMTSRHAQFQALIKAGYSHKHYQGLAWVPVKDNSRRRDSNNSESDQLLCPARIPGFSLRHRRWGWFLIDEAYLTDIEWKADPFQYLVMEESRKKVIEHLVKGHMNGGGYDFDDLVAGKGRGLIILLRGAPGLGKTLMAEKTLQRVFELGKRWQAILLLDEADALMCPRKTGAIEMNSIVAGMPRPALGPLSSD</sequence>
<organism evidence="3 4">
    <name type="scientific">Fusarium piperis</name>
    <dbReference type="NCBI Taxonomy" id="1435070"/>
    <lineage>
        <taxon>Eukaryota</taxon>
        <taxon>Fungi</taxon>
        <taxon>Dikarya</taxon>
        <taxon>Ascomycota</taxon>
        <taxon>Pezizomycotina</taxon>
        <taxon>Sordariomycetes</taxon>
        <taxon>Hypocreomycetidae</taxon>
        <taxon>Hypocreales</taxon>
        <taxon>Nectriaceae</taxon>
        <taxon>Fusarium</taxon>
        <taxon>Fusarium solani species complex</taxon>
    </lineage>
</organism>
<dbReference type="PANTHER" id="PTHR46411:SF2">
    <property type="entry name" value="AAA+ ATPASE DOMAIN-CONTAINING PROTEIN"/>
    <property type="match status" value="1"/>
</dbReference>
<evidence type="ECO:0000256" key="1">
    <source>
        <dbReference type="SAM" id="MobiDB-lite"/>
    </source>
</evidence>
<dbReference type="InterPro" id="IPR027417">
    <property type="entry name" value="P-loop_NTPase"/>
</dbReference>
<dbReference type="OrthoDB" id="10042665at2759"/>
<gene>
    <name evidence="3" type="ORF">N0V84_004697</name>
</gene>
<keyword evidence="4" id="KW-1185">Reference proteome</keyword>
<evidence type="ECO:0000313" key="4">
    <source>
        <dbReference type="Proteomes" id="UP001140502"/>
    </source>
</evidence>
<dbReference type="EMBL" id="JAPEUR010000079">
    <property type="protein sequence ID" value="KAJ4322672.1"/>
    <property type="molecule type" value="Genomic_DNA"/>
</dbReference>